<sequence>MLLAQLVFPPLNPKMRLALGMFSLLFLLSSSLEPSTAQSDPPYPPVLDITLSPLIPNIKYYILPVFRGRGGGITVSTATCPSAVIQDPFEVSHGLPVIFKPFDGEKGVIRESTDLNIKFSSPGHLNLTSCKDKCMSVWRLNGYDEKTRQWYVTTGGVEGNPGRQTVSNWFKIDKFRDDYKLVFCPSVCSFCKVVCKDVGVFVEKGGNRSLVLNDEPLMVMFKKA</sequence>
<dbReference type="EMBL" id="CM042886">
    <property type="protein sequence ID" value="KAI4341552.1"/>
    <property type="molecule type" value="Genomic_DNA"/>
</dbReference>
<accession>A0ACB9P0W7</accession>
<organism evidence="1 2">
    <name type="scientific">Melastoma candidum</name>
    <dbReference type="NCBI Taxonomy" id="119954"/>
    <lineage>
        <taxon>Eukaryota</taxon>
        <taxon>Viridiplantae</taxon>
        <taxon>Streptophyta</taxon>
        <taxon>Embryophyta</taxon>
        <taxon>Tracheophyta</taxon>
        <taxon>Spermatophyta</taxon>
        <taxon>Magnoliopsida</taxon>
        <taxon>eudicotyledons</taxon>
        <taxon>Gunneridae</taxon>
        <taxon>Pentapetalae</taxon>
        <taxon>rosids</taxon>
        <taxon>malvids</taxon>
        <taxon>Myrtales</taxon>
        <taxon>Melastomataceae</taxon>
        <taxon>Melastomatoideae</taxon>
        <taxon>Melastomateae</taxon>
        <taxon>Melastoma</taxon>
    </lineage>
</organism>
<evidence type="ECO:0000313" key="2">
    <source>
        <dbReference type="Proteomes" id="UP001057402"/>
    </source>
</evidence>
<reference evidence="2" key="1">
    <citation type="journal article" date="2023" name="Front. Plant Sci.">
        <title>Chromosomal-level genome assembly of Melastoma candidum provides insights into trichome evolution.</title>
        <authorList>
            <person name="Zhong Y."/>
            <person name="Wu W."/>
            <person name="Sun C."/>
            <person name="Zou P."/>
            <person name="Liu Y."/>
            <person name="Dai S."/>
            <person name="Zhou R."/>
        </authorList>
    </citation>
    <scope>NUCLEOTIDE SEQUENCE [LARGE SCALE GENOMIC DNA]</scope>
</reference>
<name>A0ACB9P0W7_9MYRT</name>
<dbReference type="Proteomes" id="UP001057402">
    <property type="component" value="Chromosome 7"/>
</dbReference>
<protein>
    <submittedName>
        <fullName evidence="1">Uncharacterized protein</fullName>
    </submittedName>
</protein>
<comment type="caution">
    <text evidence="1">The sequence shown here is derived from an EMBL/GenBank/DDBJ whole genome shotgun (WGS) entry which is preliminary data.</text>
</comment>
<keyword evidence="2" id="KW-1185">Reference proteome</keyword>
<gene>
    <name evidence="1" type="ORF">MLD38_026264</name>
</gene>
<proteinExistence type="predicted"/>
<evidence type="ECO:0000313" key="1">
    <source>
        <dbReference type="EMBL" id="KAI4341552.1"/>
    </source>
</evidence>